<protein>
    <recommendedName>
        <fullName evidence="2">Arf-GAP domain-containing protein</fullName>
    </recommendedName>
</protein>
<proteinExistence type="predicted"/>
<dbReference type="Pfam" id="PF01412">
    <property type="entry name" value="ArfGap"/>
    <property type="match status" value="1"/>
</dbReference>
<dbReference type="SUPFAM" id="SSF57863">
    <property type="entry name" value="ArfGap/RecO-like zinc finger"/>
    <property type="match status" value="1"/>
</dbReference>
<sequence length="665" mass="72652">MYVYPDLSLLLQSETLERTLKEIPENFKKHSHHTSSSISGIHREFTHRVKSVSMAKFTPEEVTALQTGGNERAKQIYFKEWDPLRHSYPDSCNMSRLRDFIKRVYVERRYSGPNSSPGPRNDETGFRYLYDESRSPKYTQKYSRHGGQARSPIKFEVVDDRLKDDECRNRRLSNIESKLKKISIDGNKSVDKSPLPIARPLGYILKENTPSLQVTHSGGKGSVEENRSEQKINNPESIIDLSSKSQDSPAAVEVGQEAPQTTQSNESNWAIFEASTENNNPKPPNTDTVKPTTEAAPEAATPAKNPIDLLLFELSGPVTPVTGGMPQSQSGLNNDPTTTTVENASLLDFLPISTGQTVATPNNASVWSFPPTPTTELAQPSNEVPPQNQVSHAHQQSSMQYLPSVSAGFISTTQPIDSPLKDVASNNQVSNITNKTFQCLEEADENIVLPSVAPTTNDSSSAFELSSQTTSKPTQETIPDIGSQLSKVETRSSGRQALPEDLFTSNFSSGLAPSASWQNVQQQGIGYGMQYYHNVVPPSALPSIPMASNPFELTDGRSLIHASSLPCMESLHGVPPAVSPRTGLIHASSVGSLVSQSPCYASPISMGVYIDQIIKEEQSTGPQRTQSFNSMTAFESLDPIQQPNRAYTTPKTAHCLPNTSGNPCG</sequence>
<evidence type="ECO:0000313" key="4">
    <source>
        <dbReference type="Proteomes" id="UP001603857"/>
    </source>
</evidence>
<feature type="region of interest" description="Disordered" evidence="1">
    <location>
        <begin position="451"/>
        <end position="483"/>
    </location>
</feature>
<dbReference type="InterPro" id="IPR044820">
    <property type="entry name" value="AGD14-like"/>
</dbReference>
<dbReference type="InterPro" id="IPR037278">
    <property type="entry name" value="ARFGAP/RecO"/>
</dbReference>
<feature type="domain" description="Arf-GAP" evidence="2">
    <location>
        <begin position="17"/>
        <end position="118"/>
    </location>
</feature>
<evidence type="ECO:0000313" key="3">
    <source>
        <dbReference type="EMBL" id="KAL2318309.1"/>
    </source>
</evidence>
<feature type="compositionally biased region" description="Low complexity" evidence="1">
    <location>
        <begin position="291"/>
        <end position="300"/>
    </location>
</feature>
<dbReference type="SMART" id="SM00105">
    <property type="entry name" value="ArfGap"/>
    <property type="match status" value="1"/>
</dbReference>
<feature type="compositionally biased region" description="Polar residues" evidence="1">
    <location>
        <begin position="231"/>
        <end position="248"/>
    </location>
</feature>
<dbReference type="Gene3D" id="1.10.220.150">
    <property type="entry name" value="Arf GTPase activating protein"/>
    <property type="match status" value="1"/>
</dbReference>
<accession>A0ABD1L476</accession>
<feature type="compositionally biased region" description="Polar residues" evidence="1">
    <location>
        <begin position="453"/>
        <end position="483"/>
    </location>
</feature>
<name>A0ABD1L476_9FABA</name>
<organism evidence="3 4">
    <name type="scientific">Flemingia macrophylla</name>
    <dbReference type="NCBI Taxonomy" id="520843"/>
    <lineage>
        <taxon>Eukaryota</taxon>
        <taxon>Viridiplantae</taxon>
        <taxon>Streptophyta</taxon>
        <taxon>Embryophyta</taxon>
        <taxon>Tracheophyta</taxon>
        <taxon>Spermatophyta</taxon>
        <taxon>Magnoliopsida</taxon>
        <taxon>eudicotyledons</taxon>
        <taxon>Gunneridae</taxon>
        <taxon>Pentapetalae</taxon>
        <taxon>rosids</taxon>
        <taxon>fabids</taxon>
        <taxon>Fabales</taxon>
        <taxon>Fabaceae</taxon>
        <taxon>Papilionoideae</taxon>
        <taxon>50 kb inversion clade</taxon>
        <taxon>NPAAA clade</taxon>
        <taxon>indigoferoid/millettioid clade</taxon>
        <taxon>Phaseoleae</taxon>
        <taxon>Flemingia</taxon>
    </lineage>
</organism>
<evidence type="ECO:0000256" key="1">
    <source>
        <dbReference type="SAM" id="MobiDB-lite"/>
    </source>
</evidence>
<dbReference type="AlphaFoldDB" id="A0ABD1L476"/>
<dbReference type="Proteomes" id="UP001603857">
    <property type="component" value="Unassembled WGS sequence"/>
</dbReference>
<dbReference type="PANTHER" id="PTHR46085">
    <property type="entry name" value="ARFGAP/RECO-RELATED"/>
    <property type="match status" value="1"/>
</dbReference>
<feature type="region of interest" description="Disordered" evidence="1">
    <location>
        <begin position="375"/>
        <end position="396"/>
    </location>
</feature>
<dbReference type="InterPro" id="IPR001164">
    <property type="entry name" value="ArfGAP_dom"/>
</dbReference>
<reference evidence="3 4" key="1">
    <citation type="submission" date="2024-08" db="EMBL/GenBank/DDBJ databases">
        <title>Insights into the chromosomal genome structure of Flemingia macrophylla.</title>
        <authorList>
            <person name="Ding Y."/>
            <person name="Zhao Y."/>
            <person name="Bi W."/>
            <person name="Wu M."/>
            <person name="Zhao G."/>
            <person name="Gong Y."/>
            <person name="Li W."/>
            <person name="Zhang P."/>
        </authorList>
    </citation>
    <scope>NUCLEOTIDE SEQUENCE [LARGE SCALE GENOMIC DNA]</scope>
    <source>
        <strain evidence="3">DYQJB</strain>
        <tissue evidence="3">Leaf</tissue>
    </source>
</reference>
<evidence type="ECO:0000259" key="2">
    <source>
        <dbReference type="SMART" id="SM00105"/>
    </source>
</evidence>
<gene>
    <name evidence="3" type="ORF">Fmac_032185</name>
</gene>
<feature type="region of interest" description="Disordered" evidence="1">
    <location>
        <begin position="643"/>
        <end position="665"/>
    </location>
</feature>
<dbReference type="InterPro" id="IPR038508">
    <property type="entry name" value="ArfGAP_dom_sf"/>
</dbReference>
<keyword evidence="4" id="KW-1185">Reference proteome</keyword>
<dbReference type="EMBL" id="JBGMDY010000011">
    <property type="protein sequence ID" value="KAL2318309.1"/>
    <property type="molecule type" value="Genomic_DNA"/>
</dbReference>
<comment type="caution">
    <text evidence="3">The sequence shown here is derived from an EMBL/GenBank/DDBJ whole genome shotgun (WGS) entry which is preliminary data.</text>
</comment>
<feature type="compositionally biased region" description="Polar residues" evidence="1">
    <location>
        <begin position="258"/>
        <end position="268"/>
    </location>
</feature>
<feature type="region of interest" description="Disordered" evidence="1">
    <location>
        <begin position="209"/>
        <end position="300"/>
    </location>
</feature>
<feature type="compositionally biased region" description="Polar residues" evidence="1">
    <location>
        <begin position="275"/>
        <end position="290"/>
    </location>
</feature>
<dbReference type="PANTHER" id="PTHR46085:SF16">
    <property type="entry name" value="ARFGAP_RECO-LIKE ZINC FINGER DOMAIN-CONTAINING PROTEIN"/>
    <property type="match status" value="1"/>
</dbReference>